<dbReference type="InterPro" id="IPR015421">
    <property type="entry name" value="PyrdxlP-dep_Trfase_major"/>
</dbReference>
<protein>
    <recommendedName>
        <fullName evidence="7">Aminotransferase</fullName>
        <ecNumber evidence="7">2.6.1.-</ecNumber>
    </recommendedName>
</protein>
<keyword evidence="4 7" id="KW-0032">Aminotransferase</keyword>
<dbReference type="GO" id="GO:0030170">
    <property type="term" value="F:pyridoxal phosphate binding"/>
    <property type="evidence" value="ECO:0007669"/>
    <property type="project" value="InterPro"/>
</dbReference>
<feature type="domain" description="Aminotransferase class I/classII large" evidence="8">
    <location>
        <begin position="33"/>
        <end position="389"/>
    </location>
</feature>
<dbReference type="Gene3D" id="3.40.640.10">
    <property type="entry name" value="Type I PLP-dependent aspartate aminotransferase-like (Major domain)"/>
    <property type="match status" value="1"/>
</dbReference>
<dbReference type="InterPro" id="IPR015424">
    <property type="entry name" value="PyrdxlP-dep_Trfase"/>
</dbReference>
<proteinExistence type="inferred from homology"/>
<evidence type="ECO:0000256" key="6">
    <source>
        <dbReference type="ARBA" id="ARBA00022898"/>
    </source>
</evidence>
<evidence type="ECO:0000256" key="1">
    <source>
        <dbReference type="ARBA" id="ARBA00001933"/>
    </source>
</evidence>
<dbReference type="PANTHER" id="PTHR46383">
    <property type="entry name" value="ASPARTATE AMINOTRANSFERASE"/>
    <property type="match status" value="1"/>
</dbReference>
<dbReference type="RefSeq" id="WP_048099377.1">
    <property type="nucleotide sequence ID" value="NZ_JFZT01000039.1"/>
</dbReference>
<dbReference type="PROSITE" id="PS00105">
    <property type="entry name" value="AA_TRANSFER_CLASS_1"/>
    <property type="match status" value="1"/>
</dbReference>
<dbReference type="STRING" id="1160895.CM19_05595"/>
<dbReference type="EMBL" id="JFZT01000039">
    <property type="protein sequence ID" value="EZQ06846.1"/>
    <property type="molecule type" value="Genomic_DNA"/>
</dbReference>
<sequence length="396" mass="44994">MIQFSNSIGKLTGESTLLYQDIARRVEKERGIKTINFGIGQPDVITFKEIRDKAKEALDQGFTSYTPAKGIDELRQKIAEYLSIEYKGSDVKKEEVIVTPGAKTALFLSFLLYINPGDEVLLFDPSFYSYAEVVKLLGGNPVYLNVNFDEKSGFSIDLEDLKEKINSKTKMIVLNSPHNPTGMVFSPSEIQGIQEISKERGILLLSDEIYDHFIYEGKMRSVLEDPEWRENTIYLNGFSKTFSMTGWRLGYIVAKKEIIDKMGILASNIYTCATSFAQKGAIESFNTFNHVEEMISLFRRRRDVMFEELSKIDGIKVYKSSGAFYIFPDVGGILERTKLSVKELSIKLIEEAGVITIPGEVFPLELGKRFIRFSFAIDEEKIKEGIRRIKETLDKS</sequence>
<dbReference type="Pfam" id="PF00155">
    <property type="entry name" value="Aminotran_1_2"/>
    <property type="match status" value="1"/>
</dbReference>
<dbReference type="InterPro" id="IPR015422">
    <property type="entry name" value="PyrdxlP-dep_Trfase_small"/>
</dbReference>
<keyword evidence="5 7" id="KW-0808">Transferase</keyword>
<dbReference type="EC" id="2.6.1.-" evidence="7"/>
<reference evidence="9 10" key="1">
    <citation type="submission" date="2014-03" db="EMBL/GenBank/DDBJ databases">
        <title>Draft genome sequence of the novel thermoacidophilic archaea Acidianus copahuensis ALE1 strain, isolated from Copahue volcanic area in Neuquen Argentina.</title>
        <authorList>
            <person name="Urbieta M.S."/>
            <person name="Rascovan N."/>
            <person name="Castro C."/>
            <person name="Revale S."/>
            <person name="Giaveno M.A."/>
            <person name="Vazquez M.P."/>
            <person name="Donati E.R."/>
        </authorList>
    </citation>
    <scope>NUCLEOTIDE SEQUENCE [LARGE SCALE GENOMIC DNA]</scope>
    <source>
        <strain evidence="9 10">ALE1</strain>
    </source>
</reference>
<comment type="subunit">
    <text evidence="3">Homodimer.</text>
</comment>
<comment type="caution">
    <text evidence="9">The sequence shown here is derived from an EMBL/GenBank/DDBJ whole genome shotgun (WGS) entry which is preliminary data.</text>
</comment>
<evidence type="ECO:0000256" key="2">
    <source>
        <dbReference type="ARBA" id="ARBA00007441"/>
    </source>
</evidence>
<evidence type="ECO:0000256" key="4">
    <source>
        <dbReference type="ARBA" id="ARBA00022576"/>
    </source>
</evidence>
<dbReference type="AlphaFoldDB" id="A0A031LPE8"/>
<evidence type="ECO:0000259" key="8">
    <source>
        <dbReference type="Pfam" id="PF00155"/>
    </source>
</evidence>
<comment type="similarity">
    <text evidence="2 7">Belongs to the class-I pyridoxal-phosphate-dependent aminotransferase family.</text>
</comment>
<dbReference type="SUPFAM" id="SSF53383">
    <property type="entry name" value="PLP-dependent transferases"/>
    <property type="match status" value="1"/>
</dbReference>
<dbReference type="PANTHER" id="PTHR46383:SF1">
    <property type="entry name" value="ASPARTATE AMINOTRANSFERASE"/>
    <property type="match status" value="1"/>
</dbReference>
<dbReference type="OrthoDB" id="372018at2157"/>
<organism evidence="9 10">
    <name type="scientific">Candidatus Acidianus copahuensis</name>
    <dbReference type="NCBI Taxonomy" id="1160895"/>
    <lineage>
        <taxon>Archaea</taxon>
        <taxon>Thermoproteota</taxon>
        <taxon>Thermoprotei</taxon>
        <taxon>Sulfolobales</taxon>
        <taxon>Sulfolobaceae</taxon>
        <taxon>Acidianus</taxon>
    </lineage>
</organism>
<dbReference type="GO" id="GO:0008483">
    <property type="term" value="F:transaminase activity"/>
    <property type="evidence" value="ECO:0007669"/>
    <property type="project" value="UniProtKB-KW"/>
</dbReference>
<evidence type="ECO:0000256" key="3">
    <source>
        <dbReference type="ARBA" id="ARBA00011738"/>
    </source>
</evidence>
<dbReference type="InterPro" id="IPR004838">
    <property type="entry name" value="NHTrfase_class1_PyrdxlP-BS"/>
</dbReference>
<evidence type="ECO:0000256" key="5">
    <source>
        <dbReference type="ARBA" id="ARBA00022679"/>
    </source>
</evidence>
<dbReference type="Gene3D" id="3.90.1150.10">
    <property type="entry name" value="Aspartate Aminotransferase, domain 1"/>
    <property type="match status" value="1"/>
</dbReference>
<gene>
    <name evidence="9" type="ORF">CM19_05595</name>
</gene>
<dbReference type="CDD" id="cd00609">
    <property type="entry name" value="AAT_like"/>
    <property type="match status" value="1"/>
</dbReference>
<dbReference type="InterPro" id="IPR004839">
    <property type="entry name" value="Aminotransferase_I/II_large"/>
</dbReference>
<accession>A0A031LPE8</accession>
<evidence type="ECO:0000313" key="9">
    <source>
        <dbReference type="EMBL" id="EZQ06846.1"/>
    </source>
</evidence>
<evidence type="ECO:0000256" key="7">
    <source>
        <dbReference type="RuleBase" id="RU000481"/>
    </source>
</evidence>
<name>A0A031LPE8_9CREN</name>
<dbReference type="GO" id="GO:0006520">
    <property type="term" value="P:amino acid metabolic process"/>
    <property type="evidence" value="ECO:0007669"/>
    <property type="project" value="InterPro"/>
</dbReference>
<keyword evidence="10" id="KW-1185">Reference proteome</keyword>
<comment type="cofactor">
    <cofactor evidence="1 7">
        <name>pyridoxal 5'-phosphate</name>
        <dbReference type="ChEBI" id="CHEBI:597326"/>
    </cofactor>
</comment>
<dbReference type="Proteomes" id="UP000024332">
    <property type="component" value="Unassembled WGS sequence"/>
</dbReference>
<keyword evidence="6" id="KW-0663">Pyridoxal phosphate</keyword>
<dbReference type="FunFam" id="3.40.640.10:FF:000033">
    <property type="entry name" value="Aspartate aminotransferase"/>
    <property type="match status" value="1"/>
</dbReference>
<evidence type="ECO:0000313" key="10">
    <source>
        <dbReference type="Proteomes" id="UP000024332"/>
    </source>
</evidence>
<dbReference type="InterPro" id="IPR050596">
    <property type="entry name" value="AspAT/PAT-like"/>
</dbReference>